<dbReference type="OrthoDB" id="6244967at2759"/>
<organism evidence="8 9">
    <name type="scientific">Opisthorchis felineus</name>
    <dbReference type="NCBI Taxonomy" id="147828"/>
    <lineage>
        <taxon>Eukaryota</taxon>
        <taxon>Metazoa</taxon>
        <taxon>Spiralia</taxon>
        <taxon>Lophotrochozoa</taxon>
        <taxon>Platyhelminthes</taxon>
        <taxon>Trematoda</taxon>
        <taxon>Digenea</taxon>
        <taxon>Opisthorchiida</taxon>
        <taxon>Opisthorchiata</taxon>
        <taxon>Opisthorchiidae</taxon>
        <taxon>Opisthorchis</taxon>
    </lineage>
</organism>
<keyword evidence="2 5" id="KW-0812">Transmembrane</keyword>
<comment type="subcellular location">
    <subcellularLocation>
        <location evidence="1">Membrane</location>
        <topology evidence="1">Single-pass membrane protein</topology>
    </subcellularLocation>
</comment>
<evidence type="ECO:0000313" key="8">
    <source>
        <dbReference type="EMBL" id="TGZ74927.1"/>
    </source>
</evidence>
<evidence type="ECO:0000256" key="3">
    <source>
        <dbReference type="ARBA" id="ARBA00022989"/>
    </source>
</evidence>
<evidence type="ECO:0000256" key="4">
    <source>
        <dbReference type="ARBA" id="ARBA00023136"/>
    </source>
</evidence>
<evidence type="ECO:0000256" key="5">
    <source>
        <dbReference type="SAM" id="Phobius"/>
    </source>
</evidence>
<sequence length="895" mass="100018">MLPRDSFFVLTLFSTISLNGLAVESSSLQSVRFVPVRDARQEPVIHLTNSITFVTLDASSPISRTLYFAKRSMYVEQSFVFACLVNPQNTPLKGIALCCRKNRNAADLQCPRVPEGKPHGTITCAGTEFSYDSSEYTGANFSIHIREKQQFKDPMDGLFRCHVTDNSKTTIISNEIEIRDAVYYIRQLQTRPSNFITVVPPITHSEFPRPFFCVDDTSREWPVWMSTLSDEVGTILWGYCEISSPVNAHTCVQGHKALPKAVATTYVNGTMFLTDPSFLSKREVAIVCRDEDVRAPVRTFAGGQIEQVLMITKGLSVDTTSDYVQKLQPLTELNQNFTFIYGGLPKGFSLNALYRETETGCSFQWSKDGADVPLSGAGKFSYQLPLVDELLLDGTYKLTVVSKSDENDKLIFTFVINVVRPPEFTDMHCLPRLFYVMKGNNFTTLCPFISKPEARTFVGVNHLEAATAVELRRMLEKEAILNKKLSQLDIDFGVESIAEPPEVTISVNSLQSEQDFDLSVRLTSPFGGSRIFSSLKVVPVPKLMASPVESSCEEDCDTVPFNVSCSLDPDLVQQWQQLFDVTASITWVVQNQWSSDKWDPDGIGRFFSIPNLDSSVLSVWPRGYPLSSQSAATNSTQMGDSTTFKSLKEFIRENAATEGSGNVFALSLRCRVQLFVHNNEPSFAPPPGPKMRRGLRQQLPLSQAFSPTAPRLLYDSSWEPDSTLVSQLIALRSFSPDPQPAAANLTWIVAVVIALLVVLVVIGLGIWLYTRDRGETYMLYDKERAHGNDPIQEMKETEGFKTYQRQEEQPIASSRYSINDESMHVGSDEDGELDQYEEWNFNNGMGLVKTPIITSTNACGRLFTCAANVCCRATDFTYRAVQSLQLLRLATDENI</sequence>
<feature type="signal peptide" evidence="6">
    <location>
        <begin position="1"/>
        <end position="22"/>
    </location>
</feature>
<name>A0A4S2MKS6_OPIFE</name>
<evidence type="ECO:0000256" key="6">
    <source>
        <dbReference type="SAM" id="SignalP"/>
    </source>
</evidence>
<evidence type="ECO:0000256" key="2">
    <source>
        <dbReference type="ARBA" id="ARBA00022692"/>
    </source>
</evidence>
<evidence type="ECO:0000256" key="1">
    <source>
        <dbReference type="ARBA" id="ARBA00004167"/>
    </source>
</evidence>
<dbReference type="EMBL" id="SJOL01001349">
    <property type="protein sequence ID" value="TGZ74927.1"/>
    <property type="molecule type" value="Genomic_DNA"/>
</dbReference>
<keyword evidence="4 5" id="KW-0472">Membrane</keyword>
<feature type="transmembrane region" description="Helical" evidence="5">
    <location>
        <begin position="745"/>
        <end position="769"/>
    </location>
</feature>
<reference evidence="8 9" key="1">
    <citation type="journal article" date="2019" name="BMC Genomics">
        <title>New insights from Opisthorchis felineus genome: update on genomics of the epidemiologically important liver flukes.</title>
        <authorList>
            <person name="Ershov N.I."/>
            <person name="Mordvinov V.A."/>
            <person name="Prokhortchouk E.B."/>
            <person name="Pakharukova M.Y."/>
            <person name="Gunbin K.V."/>
            <person name="Ustyantsev K."/>
            <person name="Genaev M.A."/>
            <person name="Blinov A.G."/>
            <person name="Mazur A."/>
            <person name="Boulygina E."/>
            <person name="Tsygankova S."/>
            <person name="Khrameeva E."/>
            <person name="Chekanov N."/>
            <person name="Fan G."/>
            <person name="Xiao A."/>
            <person name="Zhang H."/>
            <person name="Xu X."/>
            <person name="Yang H."/>
            <person name="Solovyev V."/>
            <person name="Lee S.M."/>
            <person name="Liu X."/>
            <person name="Afonnikov D.A."/>
            <person name="Skryabin K.G."/>
        </authorList>
    </citation>
    <scope>NUCLEOTIDE SEQUENCE [LARGE SCALE GENOMIC DNA]</scope>
    <source>
        <strain evidence="8">AK-0245</strain>
        <tissue evidence="8">Whole organism</tissue>
    </source>
</reference>
<gene>
    <name evidence="8" type="ORF">CRM22_000674</name>
</gene>
<protein>
    <recommendedName>
        <fullName evidence="7">Neurofascin/L1/NrCAM C-terminal domain-containing protein</fullName>
    </recommendedName>
</protein>
<dbReference type="Pfam" id="PF13882">
    <property type="entry name" value="Bravo_FIGEY"/>
    <property type="match status" value="1"/>
</dbReference>
<proteinExistence type="predicted"/>
<evidence type="ECO:0000313" key="9">
    <source>
        <dbReference type="Proteomes" id="UP000308267"/>
    </source>
</evidence>
<dbReference type="GO" id="GO:0016020">
    <property type="term" value="C:membrane"/>
    <property type="evidence" value="ECO:0007669"/>
    <property type="project" value="UniProtKB-SubCell"/>
</dbReference>
<dbReference type="InterPro" id="IPR026966">
    <property type="entry name" value="Neurofascin/L1/NrCAM_C"/>
</dbReference>
<keyword evidence="9" id="KW-1185">Reference proteome</keyword>
<dbReference type="AlphaFoldDB" id="A0A4S2MKS6"/>
<comment type="caution">
    <text evidence="8">The sequence shown here is derived from an EMBL/GenBank/DDBJ whole genome shotgun (WGS) entry which is preliminary data.</text>
</comment>
<keyword evidence="3 5" id="KW-1133">Transmembrane helix</keyword>
<accession>A0A4S2MKS6</accession>
<feature type="domain" description="Neurofascin/L1/NrCAM C-terminal" evidence="7">
    <location>
        <begin position="771"/>
        <end position="839"/>
    </location>
</feature>
<evidence type="ECO:0000259" key="7">
    <source>
        <dbReference type="Pfam" id="PF13882"/>
    </source>
</evidence>
<dbReference type="Proteomes" id="UP000308267">
    <property type="component" value="Unassembled WGS sequence"/>
</dbReference>
<feature type="chain" id="PRO_5020313916" description="Neurofascin/L1/NrCAM C-terminal domain-containing protein" evidence="6">
    <location>
        <begin position="23"/>
        <end position="895"/>
    </location>
</feature>
<keyword evidence="6" id="KW-0732">Signal</keyword>
<dbReference type="STRING" id="147828.A0A4S2MKS6"/>